<organismHost>
    <name type="scientific">Sus scrofa</name>
    <name type="common">Pig</name>
    <dbReference type="NCBI Taxonomy" id="9823"/>
</organismHost>
<protein>
    <submittedName>
        <fullName evidence="1">Phosphoprotein</fullName>
    </submittedName>
</protein>
<organismHost>
    <name type="scientific">Callithrix</name>
    <dbReference type="NCBI Taxonomy" id="9481"/>
</organismHost>
<organismHost>
    <name type="scientific">Chlorocebus aethiops</name>
    <name type="common">Green monkey</name>
    <name type="synonym">Cercopithecus aethiops</name>
    <dbReference type="NCBI Taxonomy" id="9534"/>
</organismHost>
<organism evidence="1">
    <name type="scientific">Hepatitis E virus</name>
    <name type="common">HEV</name>
    <dbReference type="NCBI Taxonomy" id="1678143"/>
    <lineage>
        <taxon>Viruses</taxon>
        <taxon>Riboviria</taxon>
        <taxon>Orthornavirae</taxon>
        <taxon>Kitrinoviricota</taxon>
        <taxon>Alsuviricetes</taxon>
        <taxon>Hepelivirales</taxon>
        <taxon>Hepeviridae</taxon>
        <taxon>Orthohepevirinae</taxon>
        <taxon>Paslahepevirus</taxon>
    </lineage>
</organism>
<proteinExistence type="predicted"/>
<sequence>MCAKCLSLSCSCFCCSCRCCLRPQCTPEDLGAQVGRGGGHVQMQPCLTQPPPPQPNIPIGCHQPILSPPSFPACPPSDQHGSIGAVAAHAAALPQYPMPGSRQ</sequence>
<accession>A0A7G1HKI9</accession>
<dbReference type="EMBL" id="LC549184">
    <property type="protein sequence ID" value="BCG49788.1"/>
    <property type="molecule type" value="Genomic_RNA"/>
</dbReference>
<evidence type="ECO:0000313" key="1">
    <source>
        <dbReference type="EMBL" id="BCG49788.1"/>
    </source>
</evidence>
<organismHost>
    <name type="scientific">Homo sapiens</name>
    <name type="common">Human</name>
    <dbReference type="NCBI Taxonomy" id="9606"/>
</organismHost>
<name>A0A7G1HKI9_HEV</name>
<organismHost>
    <name type="scientific">Gallus gallus</name>
    <name type="common">Chicken</name>
    <dbReference type="NCBI Taxonomy" id="9031"/>
</organismHost>
<organismHost>
    <name type="scientific">Mus musculus</name>
    <name type="common">Mouse</name>
    <dbReference type="NCBI Taxonomy" id="10090"/>
</organismHost>
<organismHost>
    <name type="scientific">Bandicota bengalensis</name>
    <name type="common">lesser bandicoot rat</name>
    <dbReference type="NCBI Taxonomy" id="69079"/>
</organismHost>
<organismHost>
    <name type="scientific">Pan troglodytes</name>
    <name type="common">Chimpanzee</name>
    <dbReference type="NCBI Taxonomy" id="9598"/>
</organismHost>
<organismHost>
    <name type="scientific">Cercopithecus hamlyni</name>
    <name type="common">Owl-faced monkey</name>
    <name type="synonym">Hamlyn's monkey</name>
    <dbReference type="NCBI Taxonomy" id="9536"/>
</organismHost>
<reference evidence="1" key="1">
    <citation type="journal article" date="2020" name="Viruses">
        <title>Characterization of a Novel Rat Hepatitis E Virus Isolated from an Asian Musk Shrew (Suncus murinus).</title>
        <authorList>
            <person name="Bai H."/>
            <person name="Li W."/>
            <person name="Guan D."/>
            <person name="Su J."/>
            <person name="Ke C."/>
            <person name="Ami Y."/>
            <person name="Suzaki Y."/>
            <person name="Takeda N."/>
            <person name="Muramatsu M."/>
            <person name="Li T.C."/>
        </authorList>
    </citation>
    <scope>NUCLEOTIDE SEQUENCE</scope>
    <source>
        <strain evidence="1">Rat HEV577</strain>
    </source>
</reference>
<organismHost>
    <name type="scientific">Macaca</name>
    <name type="common">macaques</name>
    <dbReference type="NCBI Taxonomy" id="9539"/>
</organismHost>
<organismHost>
    <name type="scientific">Saimiri</name>
    <name type="common">squirrel monkeys</name>
    <dbReference type="NCBI Taxonomy" id="9520"/>
</organismHost>